<dbReference type="PANTHER" id="PTHR46115">
    <property type="entry name" value="THIOREDOXIN-LIKE PROTEIN 1"/>
    <property type="match status" value="1"/>
</dbReference>
<dbReference type="GeneID" id="102802943"/>
<evidence type="ECO:0000256" key="1">
    <source>
        <dbReference type="ARBA" id="ARBA00023157"/>
    </source>
</evidence>
<organism evidence="3 4">
    <name type="scientific">Saccoglossus kowalevskii</name>
    <name type="common">Acorn worm</name>
    <dbReference type="NCBI Taxonomy" id="10224"/>
    <lineage>
        <taxon>Eukaryota</taxon>
        <taxon>Metazoa</taxon>
        <taxon>Hemichordata</taxon>
        <taxon>Enteropneusta</taxon>
        <taxon>Harrimaniidae</taxon>
        <taxon>Saccoglossus</taxon>
    </lineage>
</organism>
<evidence type="ECO:0000313" key="4">
    <source>
        <dbReference type="RefSeq" id="XP_006822381.1"/>
    </source>
</evidence>
<evidence type="ECO:0000313" key="3">
    <source>
        <dbReference type="Proteomes" id="UP000694865"/>
    </source>
</evidence>
<name>A0ABM0MQU0_SACKO</name>
<dbReference type="PROSITE" id="PS51352">
    <property type="entry name" value="THIOREDOXIN_2"/>
    <property type="match status" value="1"/>
</dbReference>
<dbReference type="CDD" id="cd02947">
    <property type="entry name" value="TRX_family"/>
    <property type="match status" value="2"/>
</dbReference>
<dbReference type="SUPFAM" id="SSF52833">
    <property type="entry name" value="Thioredoxin-like"/>
    <property type="match status" value="2"/>
</dbReference>
<proteinExistence type="predicted"/>
<sequence>MVALLAFSSNTYIVPPNPTTYGIPRIGLKAAGNKLVVVDFSAEWCGPCIMIGPKFKEMSETFQNVVFLNIDVDENSETAQSCGVKSMPTFQFYKNGKKEEFVTALSGAGDKLVIAEFAADWCGPCQGIEPKIKVMEEEFQQVVFLEIDVDKDSETTEAAHINRVPTFKFYKHMEEVLTIVGTDESSIRNAVMKWM</sequence>
<keyword evidence="3" id="KW-1185">Reference proteome</keyword>
<feature type="domain" description="Thioredoxin" evidence="2">
    <location>
        <begin position="1"/>
        <end position="123"/>
    </location>
</feature>
<dbReference type="RefSeq" id="XP_006822381.1">
    <property type="nucleotide sequence ID" value="XM_006822318.1"/>
</dbReference>
<dbReference type="Proteomes" id="UP000694865">
    <property type="component" value="Unplaced"/>
</dbReference>
<dbReference type="Pfam" id="PF00085">
    <property type="entry name" value="Thioredoxin"/>
    <property type="match status" value="1"/>
</dbReference>
<dbReference type="Gene3D" id="3.40.30.10">
    <property type="entry name" value="Glutaredoxin"/>
    <property type="match status" value="2"/>
</dbReference>
<gene>
    <name evidence="4" type="primary">LOC102802943</name>
</gene>
<keyword evidence="1" id="KW-1015">Disulfide bond</keyword>
<dbReference type="InterPro" id="IPR036249">
    <property type="entry name" value="Thioredoxin-like_sf"/>
</dbReference>
<protein>
    <submittedName>
        <fullName evidence="4">Thioredoxin domain-containing protein 8-like</fullName>
    </submittedName>
</protein>
<accession>A0ABM0MQU0</accession>
<evidence type="ECO:0000259" key="2">
    <source>
        <dbReference type="PROSITE" id="PS51352"/>
    </source>
</evidence>
<reference evidence="4" key="1">
    <citation type="submission" date="2025-08" db="UniProtKB">
        <authorList>
            <consortium name="RefSeq"/>
        </authorList>
    </citation>
    <scope>IDENTIFICATION</scope>
    <source>
        <tissue evidence="4">Testes</tissue>
    </source>
</reference>
<dbReference type="PRINTS" id="PR00421">
    <property type="entry name" value="THIOREDOXIN"/>
</dbReference>
<dbReference type="InterPro" id="IPR013766">
    <property type="entry name" value="Thioredoxin_domain"/>
</dbReference>